<dbReference type="EMBL" id="LGHB01000028">
    <property type="protein sequence ID" value="KUK95684.1"/>
    <property type="molecule type" value="Genomic_DNA"/>
</dbReference>
<dbReference type="Proteomes" id="UP000057043">
    <property type="component" value="Unassembled WGS sequence"/>
</dbReference>
<dbReference type="InterPro" id="IPR015943">
    <property type="entry name" value="WD40/YVTN_repeat-like_dom_sf"/>
</dbReference>
<dbReference type="Gene3D" id="2.130.10.10">
    <property type="entry name" value="YVTN repeat-like/Quinoprotein amine dehydrogenase"/>
    <property type="match status" value="2"/>
</dbReference>
<evidence type="ECO:0000313" key="5">
    <source>
        <dbReference type="Proteomes" id="UP000057043"/>
    </source>
</evidence>
<dbReference type="InterPro" id="IPR002372">
    <property type="entry name" value="PQQ_rpt_dom"/>
</dbReference>
<evidence type="ECO:0000259" key="1">
    <source>
        <dbReference type="Pfam" id="PF13360"/>
    </source>
</evidence>
<evidence type="ECO:0000313" key="2">
    <source>
        <dbReference type="EMBL" id="KUK44286.1"/>
    </source>
</evidence>
<feature type="domain" description="Pyrrolo-quinoline quinone repeat" evidence="1">
    <location>
        <begin position="51"/>
        <end position="219"/>
    </location>
</feature>
<dbReference type="PANTHER" id="PTHR34512">
    <property type="entry name" value="CELL SURFACE PROTEIN"/>
    <property type="match status" value="1"/>
</dbReference>
<dbReference type="Pfam" id="PF13360">
    <property type="entry name" value="PQQ_2"/>
    <property type="match status" value="2"/>
</dbReference>
<dbReference type="PANTHER" id="PTHR34512:SF30">
    <property type="entry name" value="OUTER MEMBRANE PROTEIN ASSEMBLY FACTOR BAMB"/>
    <property type="match status" value="1"/>
</dbReference>
<dbReference type="InterPro" id="IPR018391">
    <property type="entry name" value="PQQ_b-propeller_rpt"/>
</dbReference>
<proteinExistence type="predicted"/>
<name>A0A101II60_9EURY</name>
<gene>
    <name evidence="2" type="ORF">XD72_1352</name>
    <name evidence="3" type="ORF">XE07_1624</name>
</gene>
<evidence type="ECO:0000313" key="3">
    <source>
        <dbReference type="EMBL" id="KUK95684.1"/>
    </source>
</evidence>
<accession>A0A101II60</accession>
<comment type="caution">
    <text evidence="3">The sequence shown here is derived from an EMBL/GenBank/DDBJ whole genome shotgun (WGS) entry which is preliminary data.</text>
</comment>
<dbReference type="SUPFAM" id="SSF50998">
    <property type="entry name" value="Quinoprotein alcohol dehydrogenase-like"/>
    <property type="match status" value="2"/>
</dbReference>
<dbReference type="PATRIC" id="fig|301375.6.peg.812"/>
<dbReference type="AlphaFoldDB" id="A0A101II60"/>
<reference evidence="4 5" key="2">
    <citation type="journal article" date="2015" name="MBio">
        <title>Genome-Resolved Metagenomic Analysis Reveals Roles for Candidate Phyla and Other Microbial Community Members in Biogeochemical Transformations in Oil Reservoirs.</title>
        <authorList>
            <person name="Hu P."/>
            <person name="Tom L."/>
            <person name="Singh A."/>
            <person name="Thomas B.C."/>
            <person name="Baker B.J."/>
            <person name="Piceno Y.M."/>
            <person name="Andersen G.L."/>
            <person name="Banfield J.F."/>
        </authorList>
    </citation>
    <scope>NUCLEOTIDE SEQUENCE [LARGE SCALE GENOMIC DNA]</scope>
    <source>
        <strain evidence="2">57_489</strain>
    </source>
</reference>
<protein>
    <submittedName>
        <fullName evidence="3">Pyrrolo-quinoline quinone</fullName>
    </submittedName>
</protein>
<sequence length="426" mass="46148">MGGQYTKFFICSFVSISLIIGLACASDWPSFQRNETNSGLTADDLPTDPHVLWSVDLQRIDVTPIIASGQVYVLADNGTLWSLDKVTGDAIWNAQMDGWVFQISTPALAGDRIFAATDSGQLAAFDAQTGEELWAHHLTEKRFEVPITSFDGRIYLGEGSGYGQSAKRYFCLDEDGNEVWNLSRDTTGYMWCGACIAGDYLVYGANDGLLLSVDRMTGHLADHLDLSDASRIDFAVSDPGRVRASVSYSDGSIYTASEFSAEKGYAWKIGFDEMNGTFENRGWSVPVGFSTSTPTVYDGRVYLGVGEHGHPGALACINDSNGEVIWSYPLDAGVKSSPVVSAADDRPRIIFSTAKVDGSICCLEDAGADPVLAWRFDPPDDGYILAGVAVSDGMVYFGTEKGRFYCLSDGEEASQLDDKDDKDDSD</sequence>
<dbReference type="InterPro" id="IPR011047">
    <property type="entry name" value="Quinoprotein_ADH-like_sf"/>
</dbReference>
<dbReference type="Proteomes" id="UP000053961">
    <property type="component" value="Unassembled WGS sequence"/>
</dbReference>
<organism evidence="3 4">
    <name type="scientific">Methanothrix harundinacea</name>
    <dbReference type="NCBI Taxonomy" id="301375"/>
    <lineage>
        <taxon>Archaea</taxon>
        <taxon>Methanobacteriati</taxon>
        <taxon>Methanobacteriota</taxon>
        <taxon>Stenosarchaea group</taxon>
        <taxon>Methanomicrobia</taxon>
        <taxon>Methanotrichales</taxon>
        <taxon>Methanotrichaceae</taxon>
        <taxon>Methanothrix</taxon>
    </lineage>
</organism>
<evidence type="ECO:0000313" key="4">
    <source>
        <dbReference type="Proteomes" id="UP000053961"/>
    </source>
</evidence>
<dbReference type="EMBL" id="LGFT01000029">
    <property type="protein sequence ID" value="KUK44286.1"/>
    <property type="molecule type" value="Genomic_DNA"/>
</dbReference>
<reference evidence="3" key="1">
    <citation type="journal article" date="2015" name="MBio">
        <title>Genome-resolved metagenomic analysis reveals roles for candidate phyla and other microbial community members in biogeochemical transformations in oil reservoirs.</title>
        <authorList>
            <person name="Hu P."/>
            <person name="Tom L."/>
            <person name="Singh A."/>
            <person name="Thomas B.C."/>
            <person name="Baker B.J."/>
            <person name="Piceno Y.M."/>
            <person name="Andersen G.L."/>
            <person name="Banfield J.F."/>
        </authorList>
    </citation>
    <scope>NUCLEOTIDE SEQUENCE [LARGE SCALE GENOMIC DNA]</scope>
    <source>
        <strain evidence="3">56_747</strain>
    </source>
</reference>
<dbReference type="SMART" id="SM00564">
    <property type="entry name" value="PQQ"/>
    <property type="match status" value="6"/>
</dbReference>
<dbReference type="PROSITE" id="PS51257">
    <property type="entry name" value="PROKAR_LIPOPROTEIN"/>
    <property type="match status" value="1"/>
</dbReference>
<feature type="domain" description="Pyrrolo-quinoline quinone repeat" evidence="1">
    <location>
        <begin position="281"/>
        <end position="341"/>
    </location>
</feature>